<evidence type="ECO:0000313" key="2">
    <source>
        <dbReference type="Proteomes" id="UP000827872"/>
    </source>
</evidence>
<proteinExistence type="predicted"/>
<dbReference type="EMBL" id="CM037621">
    <property type="protein sequence ID" value="KAH8002198.1"/>
    <property type="molecule type" value="Genomic_DNA"/>
</dbReference>
<name>A0ACB8FB12_9SAUR</name>
<reference evidence="1" key="1">
    <citation type="submission" date="2021-08" db="EMBL/GenBank/DDBJ databases">
        <title>The first chromosome-level gecko genome reveals the dynamic sex chromosomes of Neotropical dwarf geckos (Sphaerodactylidae: Sphaerodactylus).</title>
        <authorList>
            <person name="Pinto B.J."/>
            <person name="Keating S.E."/>
            <person name="Gamble T."/>
        </authorList>
    </citation>
    <scope>NUCLEOTIDE SEQUENCE</scope>
    <source>
        <strain evidence="1">TG3544</strain>
    </source>
</reference>
<protein>
    <submittedName>
        <fullName evidence="1">Uncharacterized protein</fullName>
    </submittedName>
</protein>
<gene>
    <name evidence="1" type="ORF">K3G42_021059</name>
</gene>
<comment type="caution">
    <text evidence="1">The sequence shown here is derived from an EMBL/GenBank/DDBJ whole genome shotgun (WGS) entry which is preliminary data.</text>
</comment>
<keyword evidence="2" id="KW-1185">Reference proteome</keyword>
<accession>A0ACB8FB12</accession>
<sequence>MKYQLKSAFGGKQTTGIVRSGQLPQNFPAICGKSFIRFKPVYFINLFLDAYPAHPRRAKVSNKQHLLLITPCEWGIALYFTASGDVYTLESHCSYANKKSDL</sequence>
<dbReference type="Proteomes" id="UP000827872">
    <property type="component" value="Linkage Group LG08"/>
</dbReference>
<organism evidence="1 2">
    <name type="scientific">Sphaerodactylus townsendi</name>
    <dbReference type="NCBI Taxonomy" id="933632"/>
    <lineage>
        <taxon>Eukaryota</taxon>
        <taxon>Metazoa</taxon>
        <taxon>Chordata</taxon>
        <taxon>Craniata</taxon>
        <taxon>Vertebrata</taxon>
        <taxon>Euteleostomi</taxon>
        <taxon>Lepidosauria</taxon>
        <taxon>Squamata</taxon>
        <taxon>Bifurcata</taxon>
        <taxon>Gekkota</taxon>
        <taxon>Sphaerodactylidae</taxon>
        <taxon>Sphaerodactylus</taxon>
    </lineage>
</organism>
<evidence type="ECO:0000313" key="1">
    <source>
        <dbReference type="EMBL" id="KAH8002198.1"/>
    </source>
</evidence>